<proteinExistence type="predicted"/>
<accession>A0ABT3NNF0</accession>
<dbReference type="Proteomes" id="UP001209682">
    <property type="component" value="Unassembled WGS sequence"/>
</dbReference>
<dbReference type="EMBL" id="JAPEQW010000046">
    <property type="protein sequence ID" value="MCW8041068.1"/>
    <property type="molecule type" value="Genomic_DNA"/>
</dbReference>
<name>A0ABT3NNF0_9GAMM</name>
<feature type="non-terminal residue" evidence="1">
    <location>
        <position position="1"/>
    </location>
</feature>
<keyword evidence="2" id="KW-1185">Reference proteome</keyword>
<comment type="caution">
    <text evidence="1">The sequence shown here is derived from an EMBL/GenBank/DDBJ whole genome shotgun (WGS) entry which is preliminary data.</text>
</comment>
<reference evidence="1 2" key="1">
    <citation type="submission" date="2022-11" db="EMBL/GenBank/DDBJ databases">
        <title>Acinetobacter entericus sp. nov., isolated from the gut of the plastic-eating larvae of the Coleoptera insect Zophobas atratus.</title>
        <authorList>
            <person name="Dong X."/>
            <person name="Yang Y."/>
        </authorList>
    </citation>
    <scope>NUCLEOTIDE SEQUENCE [LARGE SCALE GENOMIC DNA]</scope>
    <source>
        <strain evidence="1 2">BIT-DXN8</strain>
    </source>
</reference>
<evidence type="ECO:0000313" key="1">
    <source>
        <dbReference type="EMBL" id="MCW8041068.1"/>
    </source>
</evidence>
<sequence>LAYEAFKDNYADVIQEYAEKGINQAVWEKPRLMKSESRWKMLYFLCANRRSCCVKTWMAIKIQLKYVNQKVLICV</sequence>
<protein>
    <submittedName>
        <fullName evidence="1">Uncharacterized protein</fullName>
    </submittedName>
</protein>
<organism evidence="1 2">
    <name type="scientific">Acinetobacter entericus</name>
    <dbReference type="NCBI Taxonomy" id="2989714"/>
    <lineage>
        <taxon>Bacteria</taxon>
        <taxon>Pseudomonadati</taxon>
        <taxon>Pseudomonadota</taxon>
        <taxon>Gammaproteobacteria</taxon>
        <taxon>Moraxellales</taxon>
        <taxon>Moraxellaceae</taxon>
        <taxon>Acinetobacter</taxon>
    </lineage>
</organism>
<evidence type="ECO:0000313" key="2">
    <source>
        <dbReference type="Proteomes" id="UP001209682"/>
    </source>
</evidence>
<gene>
    <name evidence="1" type="ORF">OKC24_18230</name>
</gene>